<dbReference type="EMBL" id="FRCY01000005">
    <property type="protein sequence ID" value="SHM98513.1"/>
    <property type="molecule type" value="Genomic_DNA"/>
</dbReference>
<dbReference type="Pfam" id="PF13470">
    <property type="entry name" value="PIN_3"/>
    <property type="match status" value="1"/>
</dbReference>
<evidence type="ECO:0000313" key="2">
    <source>
        <dbReference type="EMBL" id="SHM98513.1"/>
    </source>
</evidence>
<feature type="domain" description="PIN" evidence="1">
    <location>
        <begin position="9"/>
        <end position="122"/>
    </location>
</feature>
<dbReference type="AlphaFoldDB" id="A0A1M7N4K4"/>
<name>A0A1M7N4K4_9BACT</name>
<keyword evidence="3" id="KW-1185">Reference proteome</keyword>
<gene>
    <name evidence="2" type="ORF">SAMN04488057_10559</name>
</gene>
<dbReference type="OrthoDB" id="1148871at2"/>
<dbReference type="InterPro" id="IPR029060">
    <property type="entry name" value="PIN-like_dom_sf"/>
</dbReference>
<evidence type="ECO:0000259" key="1">
    <source>
        <dbReference type="Pfam" id="PF13470"/>
    </source>
</evidence>
<reference evidence="2 3" key="1">
    <citation type="submission" date="2016-11" db="EMBL/GenBank/DDBJ databases">
        <authorList>
            <person name="Jaros S."/>
            <person name="Januszkiewicz K."/>
            <person name="Wedrychowicz H."/>
        </authorList>
    </citation>
    <scope>NUCLEOTIDE SEQUENCE [LARGE SCALE GENOMIC DNA]</scope>
    <source>
        <strain evidence="2 3">CGMCC 1.6102</strain>
    </source>
</reference>
<dbReference type="InterPro" id="IPR002716">
    <property type="entry name" value="PIN_dom"/>
</dbReference>
<proteinExistence type="predicted"/>
<accession>A0A1M7N4K4</accession>
<dbReference type="Proteomes" id="UP000184513">
    <property type="component" value="Unassembled WGS sequence"/>
</dbReference>
<evidence type="ECO:0000313" key="3">
    <source>
        <dbReference type="Proteomes" id="UP000184513"/>
    </source>
</evidence>
<sequence>MLKGSLPNVFLDTYVAFDIISKRDPHFADAAKLLELAAKDQLALQIAESSVANLIYLSYDIYKLPEASPRLLHFMGACNIVIAGKPVLMEALSSRFRDKEDALQYYTALHSGADYFITRNTKDYMHASPSLPVLLPRDFLTQI</sequence>
<protein>
    <submittedName>
        <fullName evidence="2">PIN domain-containing protein</fullName>
    </submittedName>
</protein>
<dbReference type="STRING" id="388280.SAMN04488057_10559"/>
<dbReference type="SUPFAM" id="SSF88723">
    <property type="entry name" value="PIN domain-like"/>
    <property type="match status" value="1"/>
</dbReference>
<dbReference type="RefSeq" id="WP_073094316.1">
    <property type="nucleotide sequence ID" value="NZ_FRCY01000005.1"/>
</dbReference>
<organism evidence="2 3">
    <name type="scientific">Cyclobacterium lianum</name>
    <dbReference type="NCBI Taxonomy" id="388280"/>
    <lineage>
        <taxon>Bacteria</taxon>
        <taxon>Pseudomonadati</taxon>
        <taxon>Bacteroidota</taxon>
        <taxon>Cytophagia</taxon>
        <taxon>Cytophagales</taxon>
        <taxon>Cyclobacteriaceae</taxon>
        <taxon>Cyclobacterium</taxon>
    </lineage>
</organism>